<feature type="signal peptide" evidence="1">
    <location>
        <begin position="1"/>
        <end position="17"/>
    </location>
</feature>
<accession>A0ABP8FSX6</accession>
<dbReference type="RefSeq" id="WP_345167353.1">
    <property type="nucleotide sequence ID" value="NZ_BAABGX010000002.1"/>
</dbReference>
<gene>
    <name evidence="2" type="ORF">GCM10023183_28000</name>
</gene>
<name>A0ABP8FSX6_9BACT</name>
<protein>
    <recommendedName>
        <fullName evidence="4">DUF2911 domain-containing protein</fullName>
    </recommendedName>
</protein>
<dbReference type="EMBL" id="BAABGX010000002">
    <property type="protein sequence ID" value="GAA4310254.1"/>
    <property type="molecule type" value="Genomic_DNA"/>
</dbReference>
<dbReference type="InterPro" id="IPR021314">
    <property type="entry name" value="DUF2911"/>
</dbReference>
<comment type="caution">
    <text evidence="2">The sequence shown here is derived from an EMBL/GenBank/DDBJ whole genome shotgun (WGS) entry which is preliminary data.</text>
</comment>
<evidence type="ECO:0000256" key="1">
    <source>
        <dbReference type="SAM" id="SignalP"/>
    </source>
</evidence>
<proteinExistence type="predicted"/>
<dbReference type="Proteomes" id="UP001501844">
    <property type="component" value="Unassembled WGS sequence"/>
</dbReference>
<dbReference type="PROSITE" id="PS51257">
    <property type="entry name" value="PROKAR_LIPOPROTEIN"/>
    <property type="match status" value="1"/>
</dbReference>
<evidence type="ECO:0000313" key="3">
    <source>
        <dbReference type="Proteomes" id="UP001501844"/>
    </source>
</evidence>
<feature type="chain" id="PRO_5045632549" description="DUF2911 domain-containing protein" evidence="1">
    <location>
        <begin position="18"/>
        <end position="202"/>
    </location>
</feature>
<keyword evidence="1" id="KW-0732">Signal</keyword>
<sequence>MKRTLTILSLTTSFALALGACNQESPKQQQEVSAPAQTVEKPESAEVVQDTIKKSIPSEATGRIGDASIKITYHSPGVRERVVWGGLVPYDQVWVTGAHKATTVEFDRDLIIAGKSVGPGKYALFTIPGRDEWTVILNKNWDQHLADEYDQKEDILRTKVKPYSLEHPQERLKYRVEDGGEAEAGIRISWEKIGIRLPVAGK</sequence>
<evidence type="ECO:0008006" key="4">
    <source>
        <dbReference type="Google" id="ProtNLM"/>
    </source>
</evidence>
<organism evidence="2 3">
    <name type="scientific">Nibribacter koreensis</name>
    <dbReference type="NCBI Taxonomy" id="1084519"/>
    <lineage>
        <taxon>Bacteria</taxon>
        <taxon>Pseudomonadati</taxon>
        <taxon>Bacteroidota</taxon>
        <taxon>Cytophagia</taxon>
        <taxon>Cytophagales</taxon>
        <taxon>Hymenobacteraceae</taxon>
        <taxon>Nibribacter</taxon>
    </lineage>
</organism>
<keyword evidence="3" id="KW-1185">Reference proteome</keyword>
<evidence type="ECO:0000313" key="2">
    <source>
        <dbReference type="EMBL" id="GAA4310254.1"/>
    </source>
</evidence>
<dbReference type="Pfam" id="PF11138">
    <property type="entry name" value="DUF2911"/>
    <property type="match status" value="1"/>
</dbReference>
<reference evidence="3" key="1">
    <citation type="journal article" date="2019" name="Int. J. Syst. Evol. Microbiol.">
        <title>The Global Catalogue of Microorganisms (GCM) 10K type strain sequencing project: providing services to taxonomists for standard genome sequencing and annotation.</title>
        <authorList>
            <consortium name="The Broad Institute Genomics Platform"/>
            <consortium name="The Broad Institute Genome Sequencing Center for Infectious Disease"/>
            <person name="Wu L."/>
            <person name="Ma J."/>
        </authorList>
    </citation>
    <scope>NUCLEOTIDE SEQUENCE [LARGE SCALE GENOMIC DNA]</scope>
    <source>
        <strain evidence="3">JCM 17917</strain>
    </source>
</reference>